<dbReference type="Pfam" id="PF12796">
    <property type="entry name" value="Ank_2"/>
    <property type="match status" value="1"/>
</dbReference>
<organism evidence="6 7">
    <name type="scientific">Gonium pectorale</name>
    <name type="common">Green alga</name>
    <dbReference type="NCBI Taxonomy" id="33097"/>
    <lineage>
        <taxon>Eukaryota</taxon>
        <taxon>Viridiplantae</taxon>
        <taxon>Chlorophyta</taxon>
        <taxon>core chlorophytes</taxon>
        <taxon>Chlorophyceae</taxon>
        <taxon>CS clade</taxon>
        <taxon>Chlamydomonadales</taxon>
        <taxon>Volvocaceae</taxon>
        <taxon>Gonium</taxon>
    </lineage>
</organism>
<accession>A0A150GL08</accession>
<dbReference type="EMBL" id="LSYV01000017">
    <property type="protein sequence ID" value="KXZ50492.1"/>
    <property type="molecule type" value="Genomic_DNA"/>
</dbReference>
<dbReference type="STRING" id="33097.A0A150GL08"/>
<keyword evidence="7" id="KW-1185">Reference proteome</keyword>
<dbReference type="InterPro" id="IPR036770">
    <property type="entry name" value="Ankyrin_rpt-contain_sf"/>
</dbReference>
<name>A0A150GL08_GONPE</name>
<dbReference type="Pfam" id="PF00023">
    <property type="entry name" value="Ank"/>
    <property type="match status" value="1"/>
</dbReference>
<evidence type="ECO:0000313" key="7">
    <source>
        <dbReference type="Proteomes" id="UP000075714"/>
    </source>
</evidence>
<feature type="region of interest" description="Disordered" evidence="4">
    <location>
        <begin position="164"/>
        <end position="200"/>
    </location>
</feature>
<feature type="repeat" description="ANK" evidence="3">
    <location>
        <begin position="92"/>
        <end position="117"/>
    </location>
</feature>
<feature type="repeat" description="ANK" evidence="3">
    <location>
        <begin position="249"/>
        <end position="271"/>
    </location>
</feature>
<feature type="repeat" description="ANK" evidence="3">
    <location>
        <begin position="216"/>
        <end position="248"/>
    </location>
</feature>
<dbReference type="InterPro" id="IPR050889">
    <property type="entry name" value="Dendritic_Spine_Reg/Scaffold"/>
</dbReference>
<evidence type="ECO:0000256" key="5">
    <source>
        <dbReference type="SAM" id="SignalP"/>
    </source>
</evidence>
<dbReference type="OrthoDB" id="823504at2759"/>
<dbReference type="PANTHER" id="PTHR24166">
    <property type="entry name" value="ROLLING PEBBLES, ISOFORM B"/>
    <property type="match status" value="1"/>
</dbReference>
<dbReference type="SMART" id="SM00248">
    <property type="entry name" value="ANK"/>
    <property type="match status" value="5"/>
</dbReference>
<gene>
    <name evidence="6" type="ORF">GPECTOR_16g667</name>
</gene>
<dbReference type="Proteomes" id="UP000075714">
    <property type="component" value="Unassembled WGS sequence"/>
</dbReference>
<reference evidence="7" key="1">
    <citation type="journal article" date="2016" name="Nat. Commun.">
        <title>The Gonium pectorale genome demonstrates co-option of cell cycle regulation during the evolution of multicellularity.</title>
        <authorList>
            <person name="Hanschen E.R."/>
            <person name="Marriage T.N."/>
            <person name="Ferris P.J."/>
            <person name="Hamaji T."/>
            <person name="Toyoda A."/>
            <person name="Fujiyama A."/>
            <person name="Neme R."/>
            <person name="Noguchi H."/>
            <person name="Minakuchi Y."/>
            <person name="Suzuki M."/>
            <person name="Kawai-Toyooka H."/>
            <person name="Smith D.R."/>
            <person name="Sparks H."/>
            <person name="Anderson J."/>
            <person name="Bakaric R."/>
            <person name="Luria V."/>
            <person name="Karger A."/>
            <person name="Kirschner M.W."/>
            <person name="Durand P.M."/>
            <person name="Michod R.E."/>
            <person name="Nozaki H."/>
            <person name="Olson B.J."/>
        </authorList>
    </citation>
    <scope>NUCLEOTIDE SEQUENCE [LARGE SCALE GENOMIC DNA]</scope>
    <source>
        <strain evidence="7">NIES-2863</strain>
    </source>
</reference>
<dbReference type="Gene3D" id="1.25.40.20">
    <property type="entry name" value="Ankyrin repeat-containing domain"/>
    <property type="match status" value="3"/>
</dbReference>
<evidence type="ECO:0000256" key="3">
    <source>
        <dbReference type="PROSITE-ProRule" id="PRU00023"/>
    </source>
</evidence>
<dbReference type="PROSITE" id="PS50297">
    <property type="entry name" value="ANK_REP_REGION"/>
    <property type="match status" value="4"/>
</dbReference>
<keyword evidence="2 3" id="KW-0040">ANK repeat</keyword>
<evidence type="ECO:0000256" key="2">
    <source>
        <dbReference type="ARBA" id="ARBA00023043"/>
    </source>
</evidence>
<dbReference type="PANTHER" id="PTHR24166:SF48">
    <property type="entry name" value="PROTEIN VAPYRIN"/>
    <property type="match status" value="1"/>
</dbReference>
<keyword evidence="5" id="KW-0732">Signal</keyword>
<feature type="repeat" description="ANK" evidence="3">
    <location>
        <begin position="302"/>
        <end position="334"/>
    </location>
</feature>
<dbReference type="SUPFAM" id="SSF48403">
    <property type="entry name" value="Ankyrin repeat"/>
    <property type="match status" value="1"/>
</dbReference>
<dbReference type="PROSITE" id="PS50088">
    <property type="entry name" value="ANK_REPEAT"/>
    <property type="match status" value="4"/>
</dbReference>
<evidence type="ECO:0000256" key="4">
    <source>
        <dbReference type="SAM" id="MobiDB-lite"/>
    </source>
</evidence>
<evidence type="ECO:0000256" key="1">
    <source>
        <dbReference type="ARBA" id="ARBA00022737"/>
    </source>
</evidence>
<sequence>MAESLATLLVHLPALHVASAVGATREALEALERLVSAAALVTATRLRVEDAPVETALVDGMPPDGTHGLALKDSAYQKRRLIAAALQIADNSGVTPLLYAAQHRQAELLAALLAAGAHPEWPTLVPSGNSALHVAALKGDLASARHLMAALSVAAVAATAPAGAVRPQDGTCGSHGEPTAHSGRSGGDADGDAAAAERADAGSAAGGCPVDILSSNGSTPLLYAAGVGHLGVAALLIKAGADPARGNADGVTPLMAAASGGHPNVLTLLLRALQERASVPLEAGAGGAVGAVLAAIGAADANGSTALHYAARRGSSACVSRLLDAAAAAAAATPAAAAQESPLAAAADVVEGAPTSVLPSLPDLELAPRHLAGLGLAELSAAQLEGLEALHRAALARIAEARLALAVGVEVARAEEERLLALEIRAVREGAAGAE</sequence>
<protein>
    <submittedName>
        <fullName evidence="6">Uncharacterized protein</fullName>
    </submittedName>
</protein>
<feature type="chain" id="PRO_5007562109" evidence="5">
    <location>
        <begin position="21"/>
        <end position="435"/>
    </location>
</feature>
<comment type="caution">
    <text evidence="6">The sequence shown here is derived from an EMBL/GenBank/DDBJ whole genome shotgun (WGS) entry which is preliminary data.</text>
</comment>
<evidence type="ECO:0000313" key="6">
    <source>
        <dbReference type="EMBL" id="KXZ50492.1"/>
    </source>
</evidence>
<dbReference type="AlphaFoldDB" id="A0A150GL08"/>
<proteinExistence type="predicted"/>
<dbReference type="InterPro" id="IPR002110">
    <property type="entry name" value="Ankyrin_rpt"/>
</dbReference>
<feature type="signal peptide" evidence="5">
    <location>
        <begin position="1"/>
        <end position="20"/>
    </location>
</feature>
<keyword evidence="1" id="KW-0677">Repeat</keyword>